<protein>
    <submittedName>
        <fullName evidence="2">Uncharacterized protein</fullName>
    </submittedName>
</protein>
<accession>S7ZG56</accession>
<dbReference type="EMBL" id="KB644410">
    <property type="protein sequence ID" value="EPS27636.1"/>
    <property type="molecule type" value="Genomic_DNA"/>
</dbReference>
<feature type="region of interest" description="Disordered" evidence="1">
    <location>
        <begin position="52"/>
        <end position="71"/>
    </location>
</feature>
<proteinExistence type="predicted"/>
<keyword evidence="3" id="KW-1185">Reference proteome</keyword>
<evidence type="ECO:0000313" key="2">
    <source>
        <dbReference type="EMBL" id="EPS27636.1"/>
    </source>
</evidence>
<sequence length="302" mass="33899">MNSNGHCVRLESRPRAPKTKFMMKSSPVPVVVPWTIASMVCYMVSRAEADTVAQDSDHPLRRTGPLTGDEPKGDIKQVWKIGHFETLEDSHYRHAPWKIRDLILISLQERISLTDLLLPLDTAWSLNQPRDRRALGTARTGHSRGSRRPLHQSPTRVILRFLREPGPLLDIVTLFLNPHPDLIFPTSPSFSTASFLPPPPPLFPSLVTSYSRTVLLISLPSLSDHLNHRHNGTTVYAGTLLLNLLAFLRFRYIPGTPPLCRMTTIDHPSHLPPIYRSALRSQLLGIPSASPRSRGNPESLVR</sequence>
<organism evidence="2 3">
    <name type="scientific">Penicillium oxalicum (strain 114-2 / CGMCC 5302)</name>
    <name type="common">Penicillium decumbens</name>
    <dbReference type="NCBI Taxonomy" id="933388"/>
    <lineage>
        <taxon>Eukaryota</taxon>
        <taxon>Fungi</taxon>
        <taxon>Dikarya</taxon>
        <taxon>Ascomycota</taxon>
        <taxon>Pezizomycotina</taxon>
        <taxon>Eurotiomycetes</taxon>
        <taxon>Eurotiomycetidae</taxon>
        <taxon>Eurotiales</taxon>
        <taxon>Aspergillaceae</taxon>
        <taxon>Penicillium</taxon>
    </lineage>
</organism>
<dbReference type="AlphaFoldDB" id="S7ZG56"/>
<reference evidence="2 3" key="1">
    <citation type="journal article" date="2013" name="PLoS ONE">
        <title>Genomic and secretomic analyses reveal unique features of the lignocellulolytic enzyme system of Penicillium decumbens.</title>
        <authorList>
            <person name="Liu G."/>
            <person name="Zhang L."/>
            <person name="Wei X."/>
            <person name="Zou G."/>
            <person name="Qin Y."/>
            <person name="Ma L."/>
            <person name="Li J."/>
            <person name="Zheng H."/>
            <person name="Wang S."/>
            <person name="Wang C."/>
            <person name="Xun L."/>
            <person name="Zhao G.-P."/>
            <person name="Zhou Z."/>
            <person name="Qu Y."/>
        </authorList>
    </citation>
    <scope>NUCLEOTIDE SEQUENCE [LARGE SCALE GENOMIC DNA]</scope>
    <source>
        <strain evidence="3">114-2 / CGMCC 5302</strain>
    </source>
</reference>
<evidence type="ECO:0000256" key="1">
    <source>
        <dbReference type="SAM" id="MobiDB-lite"/>
    </source>
</evidence>
<dbReference type="HOGENOM" id="CLU_921671_0_0_1"/>
<evidence type="ECO:0000313" key="3">
    <source>
        <dbReference type="Proteomes" id="UP000019376"/>
    </source>
</evidence>
<name>S7ZG56_PENO1</name>
<dbReference type="Proteomes" id="UP000019376">
    <property type="component" value="Unassembled WGS sequence"/>
</dbReference>
<gene>
    <name evidence="2" type="ORF">PDE_02580</name>
</gene>